<feature type="compositionally biased region" description="Polar residues" evidence="1">
    <location>
        <begin position="1"/>
        <end position="11"/>
    </location>
</feature>
<evidence type="ECO:0000313" key="3">
    <source>
        <dbReference type="Proteomes" id="UP000187203"/>
    </source>
</evidence>
<keyword evidence="3" id="KW-1185">Reference proteome</keyword>
<dbReference type="AlphaFoldDB" id="A0A1R3JK81"/>
<evidence type="ECO:0000313" key="2">
    <source>
        <dbReference type="EMBL" id="OMO95261.1"/>
    </source>
</evidence>
<proteinExistence type="predicted"/>
<gene>
    <name evidence="2" type="ORF">COLO4_16016</name>
</gene>
<organism evidence="2 3">
    <name type="scientific">Corchorus olitorius</name>
    <dbReference type="NCBI Taxonomy" id="93759"/>
    <lineage>
        <taxon>Eukaryota</taxon>
        <taxon>Viridiplantae</taxon>
        <taxon>Streptophyta</taxon>
        <taxon>Embryophyta</taxon>
        <taxon>Tracheophyta</taxon>
        <taxon>Spermatophyta</taxon>
        <taxon>Magnoliopsida</taxon>
        <taxon>eudicotyledons</taxon>
        <taxon>Gunneridae</taxon>
        <taxon>Pentapetalae</taxon>
        <taxon>rosids</taxon>
        <taxon>malvids</taxon>
        <taxon>Malvales</taxon>
        <taxon>Malvaceae</taxon>
        <taxon>Grewioideae</taxon>
        <taxon>Apeibeae</taxon>
        <taxon>Corchorus</taxon>
    </lineage>
</organism>
<reference evidence="3" key="1">
    <citation type="submission" date="2013-09" db="EMBL/GenBank/DDBJ databases">
        <title>Corchorus olitorius genome sequencing.</title>
        <authorList>
            <person name="Alam M."/>
            <person name="Haque M.S."/>
            <person name="Islam M.S."/>
            <person name="Emdad E.M."/>
            <person name="Islam M.M."/>
            <person name="Ahmed B."/>
            <person name="Halim A."/>
            <person name="Hossen Q.M.M."/>
            <person name="Hossain M.Z."/>
            <person name="Ahmed R."/>
            <person name="Khan M.M."/>
            <person name="Islam R."/>
            <person name="Rashid M.M."/>
            <person name="Khan S.A."/>
            <person name="Rahman M.S."/>
            <person name="Alam M."/>
            <person name="Yahiya A.S."/>
            <person name="Khan M.S."/>
            <person name="Azam M.S."/>
            <person name="Haque T."/>
            <person name="Lashkar M.Z.H."/>
            <person name="Akhand A.I."/>
            <person name="Morshed G."/>
            <person name="Roy S."/>
            <person name="Uddin K.S."/>
            <person name="Rabeya T."/>
            <person name="Hossain A.S."/>
            <person name="Chowdhury A."/>
            <person name="Snigdha A.R."/>
            <person name="Mortoza M.S."/>
            <person name="Matin S.A."/>
            <person name="Hoque S.M.E."/>
            <person name="Islam M.K."/>
            <person name="Roy D.K."/>
            <person name="Haider R."/>
            <person name="Moosa M.M."/>
            <person name="Elias S.M."/>
            <person name="Hasan A.M."/>
            <person name="Jahan S."/>
            <person name="Shafiuddin M."/>
            <person name="Mahmood N."/>
            <person name="Shommy N.S."/>
        </authorList>
    </citation>
    <scope>NUCLEOTIDE SEQUENCE [LARGE SCALE GENOMIC DNA]</scope>
    <source>
        <strain evidence="3">cv. O-4</strain>
    </source>
</reference>
<protein>
    <submittedName>
        <fullName evidence="2">Preprotein translocase subunit SecD</fullName>
    </submittedName>
</protein>
<dbReference type="EMBL" id="AWUE01015858">
    <property type="protein sequence ID" value="OMO95261.1"/>
    <property type="molecule type" value="Genomic_DNA"/>
</dbReference>
<dbReference type="Proteomes" id="UP000187203">
    <property type="component" value="Unassembled WGS sequence"/>
</dbReference>
<comment type="caution">
    <text evidence="2">The sequence shown here is derived from an EMBL/GenBank/DDBJ whole genome shotgun (WGS) entry which is preliminary data.</text>
</comment>
<evidence type="ECO:0000256" key="1">
    <source>
        <dbReference type="SAM" id="MobiDB-lite"/>
    </source>
</evidence>
<name>A0A1R3JK81_9ROSI</name>
<sequence>MSRLQSCTVTHDPTGGVFGPPTLLTTFNSTPNQTLRRPIKEVRHDHELKQIINEKGYARISTINPNATGEIVPSQLVRKWRRK</sequence>
<feature type="region of interest" description="Disordered" evidence="1">
    <location>
        <begin position="1"/>
        <end position="23"/>
    </location>
</feature>
<accession>A0A1R3JK81</accession>